<keyword evidence="2" id="KW-1185">Reference proteome</keyword>
<proteinExistence type="predicted"/>
<evidence type="ECO:0000313" key="2">
    <source>
        <dbReference type="Proteomes" id="UP000014500"/>
    </source>
</evidence>
<protein>
    <submittedName>
        <fullName evidence="1">Uncharacterized protein</fullName>
    </submittedName>
</protein>
<name>T1J9G8_STRMM</name>
<dbReference type="Proteomes" id="UP000014500">
    <property type="component" value="Unassembled WGS sequence"/>
</dbReference>
<dbReference type="AlphaFoldDB" id="T1J9G8"/>
<evidence type="ECO:0000313" key="1">
    <source>
        <dbReference type="EnsemblMetazoa" id="SMAR010364-PA"/>
    </source>
</evidence>
<reference evidence="1" key="2">
    <citation type="submission" date="2015-02" db="UniProtKB">
        <authorList>
            <consortium name="EnsemblMetazoa"/>
        </authorList>
    </citation>
    <scope>IDENTIFICATION</scope>
</reference>
<accession>T1J9G8</accession>
<organism evidence="1 2">
    <name type="scientific">Strigamia maritima</name>
    <name type="common">European centipede</name>
    <name type="synonym">Geophilus maritimus</name>
    <dbReference type="NCBI Taxonomy" id="126957"/>
    <lineage>
        <taxon>Eukaryota</taxon>
        <taxon>Metazoa</taxon>
        <taxon>Ecdysozoa</taxon>
        <taxon>Arthropoda</taxon>
        <taxon>Myriapoda</taxon>
        <taxon>Chilopoda</taxon>
        <taxon>Pleurostigmophora</taxon>
        <taxon>Geophilomorpha</taxon>
        <taxon>Linotaeniidae</taxon>
        <taxon>Strigamia</taxon>
    </lineage>
</organism>
<reference evidence="2" key="1">
    <citation type="submission" date="2011-05" db="EMBL/GenBank/DDBJ databases">
        <authorList>
            <person name="Richards S.R."/>
            <person name="Qu J."/>
            <person name="Jiang H."/>
            <person name="Jhangiani S.N."/>
            <person name="Agravi P."/>
            <person name="Goodspeed R."/>
            <person name="Gross S."/>
            <person name="Mandapat C."/>
            <person name="Jackson L."/>
            <person name="Mathew T."/>
            <person name="Pu L."/>
            <person name="Thornton R."/>
            <person name="Saada N."/>
            <person name="Wilczek-Boney K.B."/>
            <person name="Lee S."/>
            <person name="Kovar C."/>
            <person name="Wu Y."/>
            <person name="Scherer S.E."/>
            <person name="Worley K.C."/>
            <person name="Muzny D.M."/>
            <person name="Gibbs R."/>
        </authorList>
    </citation>
    <scope>NUCLEOTIDE SEQUENCE</scope>
    <source>
        <strain evidence="2">Brora</strain>
    </source>
</reference>
<dbReference type="EnsemblMetazoa" id="SMAR010364-RA">
    <property type="protein sequence ID" value="SMAR010364-PA"/>
    <property type="gene ID" value="SMAR010364"/>
</dbReference>
<dbReference type="HOGENOM" id="CLU_1654357_0_0_1"/>
<sequence>MIITNCMMVDVHINSNIKWAMNVSSWLKVSKLESLQQQRFAGKHSTTRKRPSSWRRDAFELRCRDYLAEVALTNQYVINIQINLTSYFEREMKHFIPHFSRGGLCVLLSRCSTVVQFALIYKLQLVVGERVPCNSTPFNMELVMVIYYDLLRGTPIREFV</sequence>
<dbReference type="EMBL" id="JH431975">
    <property type="status" value="NOT_ANNOTATED_CDS"/>
    <property type="molecule type" value="Genomic_DNA"/>
</dbReference>